<sequence length="422" mass="48190">MLVFSQCWLGENYGVPITGTPQIITHADASSVTCVSATKSDAEFIYTSSQSKVTRYSRAQISIKQPILEEFRPIRFIDPEKLNFNFTQVPRKSQQVSDTVPLSNNRATFTTEDYPYEYDSLPDLVVPEPDEPEMNEPVEKNNVKNIGIPTLRPRVNSSAEVRPVERKPIDAPDKENAANQNDNLLLRRPWHRPRRWKHDPDVFNRMNKHFDNRAQHFVPNDFTQPPMIEVAQQGNNTVQNEVVQKPVDTPKVDETLESPNKLTSADNLSPLKGLADAKSQPEDIWSERFRHPFPIHHHLNLHGERESNILDHRPRPPVTFTAGSQEKTPVAKETVHAHFTKGHQRERAPVQNQIPDRDDGTNPVEVVNRPADILIRNTFKENPKSWIDLRISIDDNGVLNIETSPQGISTNNNSLFHLMCFI</sequence>
<feature type="region of interest" description="Disordered" evidence="1">
    <location>
        <begin position="251"/>
        <end position="274"/>
    </location>
</feature>
<feature type="compositionally biased region" description="Polar residues" evidence="1">
    <location>
        <begin position="257"/>
        <end position="267"/>
    </location>
</feature>
<accession>A0ABD2PZ10</accession>
<gene>
    <name evidence="2" type="ORF">Ciccas_008818</name>
</gene>
<dbReference type="EMBL" id="JBJKFK010001638">
    <property type="protein sequence ID" value="KAL3312589.1"/>
    <property type="molecule type" value="Genomic_DNA"/>
</dbReference>
<evidence type="ECO:0000313" key="3">
    <source>
        <dbReference type="Proteomes" id="UP001626550"/>
    </source>
</evidence>
<evidence type="ECO:0000256" key="1">
    <source>
        <dbReference type="SAM" id="MobiDB-lite"/>
    </source>
</evidence>
<organism evidence="2 3">
    <name type="scientific">Cichlidogyrus casuarinus</name>
    <dbReference type="NCBI Taxonomy" id="1844966"/>
    <lineage>
        <taxon>Eukaryota</taxon>
        <taxon>Metazoa</taxon>
        <taxon>Spiralia</taxon>
        <taxon>Lophotrochozoa</taxon>
        <taxon>Platyhelminthes</taxon>
        <taxon>Monogenea</taxon>
        <taxon>Monopisthocotylea</taxon>
        <taxon>Dactylogyridea</taxon>
        <taxon>Ancyrocephalidae</taxon>
        <taxon>Cichlidogyrus</taxon>
    </lineage>
</organism>
<keyword evidence="3" id="KW-1185">Reference proteome</keyword>
<evidence type="ECO:0000313" key="2">
    <source>
        <dbReference type="EMBL" id="KAL3312589.1"/>
    </source>
</evidence>
<reference evidence="2 3" key="1">
    <citation type="submission" date="2024-11" db="EMBL/GenBank/DDBJ databases">
        <title>Adaptive evolution of stress response genes in parasites aligns with host niche diversity.</title>
        <authorList>
            <person name="Hahn C."/>
            <person name="Resl P."/>
        </authorList>
    </citation>
    <scope>NUCLEOTIDE SEQUENCE [LARGE SCALE GENOMIC DNA]</scope>
    <source>
        <strain evidence="2">EGGRZ-B1_66</strain>
        <tissue evidence="2">Body</tissue>
    </source>
</reference>
<name>A0ABD2PZ10_9PLAT</name>
<dbReference type="AlphaFoldDB" id="A0ABD2PZ10"/>
<comment type="caution">
    <text evidence="2">The sequence shown here is derived from an EMBL/GenBank/DDBJ whole genome shotgun (WGS) entry which is preliminary data.</text>
</comment>
<protein>
    <submittedName>
        <fullName evidence="2">Uncharacterized protein</fullName>
    </submittedName>
</protein>
<proteinExistence type="predicted"/>
<dbReference type="Proteomes" id="UP001626550">
    <property type="component" value="Unassembled WGS sequence"/>
</dbReference>